<feature type="transmembrane region" description="Helical" evidence="5">
    <location>
        <begin position="60"/>
        <end position="82"/>
    </location>
</feature>
<protein>
    <submittedName>
        <fullName evidence="6">Solute carrier family 22 member 15</fullName>
    </submittedName>
</protein>
<comment type="subcellular location">
    <subcellularLocation>
        <location evidence="1">Membrane</location>
        <topology evidence="1">Multi-pass membrane protein</topology>
    </subcellularLocation>
</comment>
<evidence type="ECO:0000256" key="4">
    <source>
        <dbReference type="ARBA" id="ARBA00023136"/>
    </source>
</evidence>
<dbReference type="Gene3D" id="1.20.1250.20">
    <property type="entry name" value="MFS general substrate transporter like domains"/>
    <property type="match status" value="1"/>
</dbReference>
<feature type="transmembrane region" description="Helical" evidence="5">
    <location>
        <begin position="229"/>
        <end position="250"/>
    </location>
</feature>
<keyword evidence="2 5" id="KW-0812">Transmembrane</keyword>
<name>A0AAV4IQW6_9GAST</name>
<dbReference type="Proteomes" id="UP000762676">
    <property type="component" value="Unassembled WGS sequence"/>
</dbReference>
<accession>A0AAV4IQW6</accession>
<dbReference type="PANTHER" id="PTHR24064">
    <property type="entry name" value="SOLUTE CARRIER FAMILY 22 MEMBER"/>
    <property type="match status" value="1"/>
</dbReference>
<evidence type="ECO:0000313" key="6">
    <source>
        <dbReference type="EMBL" id="GFS11366.1"/>
    </source>
</evidence>
<evidence type="ECO:0000256" key="5">
    <source>
        <dbReference type="SAM" id="Phobius"/>
    </source>
</evidence>
<sequence length="363" mass="39713">MPRGIASNGEVSYSVTNLDSALTMLMAVYVYGEEAVKDTKQIALGNMTALELVGPRWRHVVGIFVTSMWSVGILYVGMLAFFVTNWQLLQLLASLPAVLFVFFLCFVPESARWLAGKGRYSEAEKILMHIARRNNEKRTVKIELGDDSSGERIKSQSLVTFLRCPPLLARLTIVLFNWFTCSLIYYGLSLNVGHLSGNIQLNFVLSGIFELIGFFLTIFLLSRVGRKKIYCYSLLVGSLGCLLSVVPVTIDGAWSTYGVRALAMTGKFGIASAFSIIWLFTPEMFPTSLRVGVTGACSCFARCAGIAASYLANLTLDSTVGSILPQIIFGTLGLMAGLLALTLPETNQAKLPDSMEDAVEMKK</sequence>
<dbReference type="Pfam" id="PF00083">
    <property type="entry name" value="Sugar_tr"/>
    <property type="match status" value="1"/>
</dbReference>
<feature type="transmembrane region" description="Helical" evidence="5">
    <location>
        <begin position="323"/>
        <end position="343"/>
    </location>
</feature>
<evidence type="ECO:0000256" key="1">
    <source>
        <dbReference type="ARBA" id="ARBA00004141"/>
    </source>
</evidence>
<keyword evidence="3 5" id="KW-1133">Transmembrane helix</keyword>
<dbReference type="GO" id="GO:0016020">
    <property type="term" value="C:membrane"/>
    <property type="evidence" value="ECO:0007669"/>
    <property type="project" value="UniProtKB-SubCell"/>
</dbReference>
<evidence type="ECO:0000313" key="7">
    <source>
        <dbReference type="Proteomes" id="UP000762676"/>
    </source>
</evidence>
<dbReference type="AlphaFoldDB" id="A0AAV4IQW6"/>
<proteinExistence type="predicted"/>
<feature type="transmembrane region" description="Helical" evidence="5">
    <location>
        <begin position="167"/>
        <end position="188"/>
    </location>
</feature>
<comment type="caution">
    <text evidence="6">The sequence shown here is derived from an EMBL/GenBank/DDBJ whole genome shotgun (WGS) entry which is preliminary data.</text>
</comment>
<feature type="transmembrane region" description="Helical" evidence="5">
    <location>
        <begin position="262"/>
        <end position="280"/>
    </location>
</feature>
<gene>
    <name evidence="6" type="ORF">ElyMa_001345500</name>
</gene>
<keyword evidence="7" id="KW-1185">Reference proteome</keyword>
<evidence type="ECO:0000256" key="3">
    <source>
        <dbReference type="ARBA" id="ARBA00022989"/>
    </source>
</evidence>
<organism evidence="6 7">
    <name type="scientific">Elysia marginata</name>
    <dbReference type="NCBI Taxonomy" id="1093978"/>
    <lineage>
        <taxon>Eukaryota</taxon>
        <taxon>Metazoa</taxon>
        <taxon>Spiralia</taxon>
        <taxon>Lophotrochozoa</taxon>
        <taxon>Mollusca</taxon>
        <taxon>Gastropoda</taxon>
        <taxon>Heterobranchia</taxon>
        <taxon>Euthyneura</taxon>
        <taxon>Panpulmonata</taxon>
        <taxon>Sacoglossa</taxon>
        <taxon>Placobranchoidea</taxon>
        <taxon>Plakobranchidae</taxon>
        <taxon>Elysia</taxon>
    </lineage>
</organism>
<dbReference type="InterPro" id="IPR036259">
    <property type="entry name" value="MFS_trans_sf"/>
</dbReference>
<dbReference type="EMBL" id="BMAT01002671">
    <property type="protein sequence ID" value="GFS11366.1"/>
    <property type="molecule type" value="Genomic_DNA"/>
</dbReference>
<dbReference type="SUPFAM" id="SSF103473">
    <property type="entry name" value="MFS general substrate transporter"/>
    <property type="match status" value="1"/>
</dbReference>
<keyword evidence="4 5" id="KW-0472">Membrane</keyword>
<evidence type="ECO:0000256" key="2">
    <source>
        <dbReference type="ARBA" id="ARBA00022692"/>
    </source>
</evidence>
<dbReference type="InterPro" id="IPR005828">
    <property type="entry name" value="MFS_sugar_transport-like"/>
</dbReference>
<feature type="transmembrane region" description="Helical" evidence="5">
    <location>
        <begin position="200"/>
        <end position="222"/>
    </location>
</feature>
<feature type="transmembrane region" description="Helical" evidence="5">
    <location>
        <begin position="292"/>
        <end position="311"/>
    </location>
</feature>
<feature type="transmembrane region" description="Helical" evidence="5">
    <location>
        <begin position="88"/>
        <end position="107"/>
    </location>
</feature>
<dbReference type="GO" id="GO:0022857">
    <property type="term" value="F:transmembrane transporter activity"/>
    <property type="evidence" value="ECO:0007669"/>
    <property type="project" value="InterPro"/>
</dbReference>
<reference evidence="6 7" key="1">
    <citation type="journal article" date="2021" name="Elife">
        <title>Chloroplast acquisition without the gene transfer in kleptoplastic sea slugs, Plakobranchus ocellatus.</title>
        <authorList>
            <person name="Maeda T."/>
            <person name="Takahashi S."/>
            <person name="Yoshida T."/>
            <person name="Shimamura S."/>
            <person name="Takaki Y."/>
            <person name="Nagai Y."/>
            <person name="Toyoda A."/>
            <person name="Suzuki Y."/>
            <person name="Arimoto A."/>
            <person name="Ishii H."/>
            <person name="Satoh N."/>
            <person name="Nishiyama T."/>
            <person name="Hasebe M."/>
            <person name="Maruyama T."/>
            <person name="Minagawa J."/>
            <person name="Obokata J."/>
            <person name="Shigenobu S."/>
        </authorList>
    </citation>
    <scope>NUCLEOTIDE SEQUENCE [LARGE SCALE GENOMIC DNA]</scope>
</reference>